<sequence>MDDDLIPLLNIAFFYLKFRPRTISETREHLYKKVRTTHWSHEAVDKVINHLIELKFLDDKAFIDYLVRSRTATKVKGVYAIKQELYRFGVDREIVNDYFTNTEINEEELAEKALARRWEIIKNLPKQKRYEKATSYLRSRGFGFDIARKTIDKFLSDDQVLE</sequence>
<comment type="similarity">
    <text evidence="2 5">Belongs to the RecX family.</text>
</comment>
<comment type="subcellular location">
    <subcellularLocation>
        <location evidence="1 5">Cytoplasm</location>
    </subcellularLocation>
</comment>
<dbReference type="Proteomes" id="UP000229497">
    <property type="component" value="Unassembled WGS sequence"/>
</dbReference>
<keyword evidence="4 5" id="KW-0963">Cytoplasm</keyword>
<evidence type="ECO:0000259" key="7">
    <source>
        <dbReference type="Pfam" id="PF21981"/>
    </source>
</evidence>
<proteinExistence type="inferred from homology"/>
<dbReference type="EMBL" id="PCVK01000119">
    <property type="protein sequence ID" value="PIQ71304.1"/>
    <property type="molecule type" value="Genomic_DNA"/>
</dbReference>
<evidence type="ECO:0000256" key="4">
    <source>
        <dbReference type="ARBA" id="ARBA00022490"/>
    </source>
</evidence>
<evidence type="ECO:0000313" key="9">
    <source>
        <dbReference type="Proteomes" id="UP000229497"/>
    </source>
</evidence>
<name>A0A2H0KLQ0_9BACT</name>
<gene>
    <name evidence="5" type="primary">recX</name>
    <name evidence="8" type="ORF">COV87_04215</name>
</gene>
<dbReference type="InterPro" id="IPR036388">
    <property type="entry name" value="WH-like_DNA-bd_sf"/>
</dbReference>
<dbReference type="InterPro" id="IPR053925">
    <property type="entry name" value="RecX_HTH_3rd"/>
</dbReference>
<feature type="domain" description="RecX third three-helical" evidence="7">
    <location>
        <begin position="106"/>
        <end position="149"/>
    </location>
</feature>
<accession>A0A2H0KLQ0</accession>
<dbReference type="GO" id="GO:0005737">
    <property type="term" value="C:cytoplasm"/>
    <property type="evidence" value="ECO:0007669"/>
    <property type="project" value="UniProtKB-SubCell"/>
</dbReference>
<dbReference type="Pfam" id="PF02631">
    <property type="entry name" value="RecX_HTH2"/>
    <property type="match status" value="1"/>
</dbReference>
<dbReference type="PANTHER" id="PTHR33602">
    <property type="entry name" value="REGULATORY PROTEIN RECX FAMILY PROTEIN"/>
    <property type="match status" value="1"/>
</dbReference>
<evidence type="ECO:0000259" key="6">
    <source>
        <dbReference type="Pfam" id="PF02631"/>
    </source>
</evidence>
<dbReference type="AlphaFoldDB" id="A0A2H0KLQ0"/>
<protein>
    <recommendedName>
        <fullName evidence="3 5">Regulatory protein RecX</fullName>
    </recommendedName>
</protein>
<dbReference type="Pfam" id="PF21981">
    <property type="entry name" value="RecX_HTH3"/>
    <property type="match status" value="1"/>
</dbReference>
<dbReference type="InterPro" id="IPR053924">
    <property type="entry name" value="RecX_HTH_2nd"/>
</dbReference>
<dbReference type="Gene3D" id="1.10.10.10">
    <property type="entry name" value="Winged helix-like DNA-binding domain superfamily/Winged helix DNA-binding domain"/>
    <property type="match status" value="3"/>
</dbReference>
<comment type="function">
    <text evidence="5">Modulates RecA activity.</text>
</comment>
<evidence type="ECO:0000256" key="3">
    <source>
        <dbReference type="ARBA" id="ARBA00018111"/>
    </source>
</evidence>
<dbReference type="PANTHER" id="PTHR33602:SF1">
    <property type="entry name" value="REGULATORY PROTEIN RECX FAMILY PROTEIN"/>
    <property type="match status" value="1"/>
</dbReference>
<dbReference type="InterPro" id="IPR003783">
    <property type="entry name" value="Regulatory_RecX"/>
</dbReference>
<organism evidence="8 9">
    <name type="scientific">Candidatus Roizmanbacteria bacterium CG11_big_fil_rev_8_21_14_0_20_37_16</name>
    <dbReference type="NCBI Taxonomy" id="1974857"/>
    <lineage>
        <taxon>Bacteria</taxon>
        <taxon>Candidatus Roizmaniibacteriota</taxon>
    </lineage>
</organism>
<dbReference type="GO" id="GO:0006282">
    <property type="term" value="P:regulation of DNA repair"/>
    <property type="evidence" value="ECO:0007669"/>
    <property type="project" value="UniProtKB-UniRule"/>
</dbReference>
<evidence type="ECO:0000256" key="1">
    <source>
        <dbReference type="ARBA" id="ARBA00004496"/>
    </source>
</evidence>
<evidence type="ECO:0000256" key="5">
    <source>
        <dbReference type="HAMAP-Rule" id="MF_01114"/>
    </source>
</evidence>
<evidence type="ECO:0000313" key="8">
    <source>
        <dbReference type="EMBL" id="PIQ71304.1"/>
    </source>
</evidence>
<dbReference type="HAMAP" id="MF_01114">
    <property type="entry name" value="RecX"/>
    <property type="match status" value="1"/>
</dbReference>
<evidence type="ECO:0000256" key="2">
    <source>
        <dbReference type="ARBA" id="ARBA00009695"/>
    </source>
</evidence>
<comment type="caution">
    <text evidence="8">The sequence shown here is derived from an EMBL/GenBank/DDBJ whole genome shotgun (WGS) entry which is preliminary data.</text>
</comment>
<feature type="domain" description="RecX second three-helical" evidence="6">
    <location>
        <begin position="58"/>
        <end position="96"/>
    </location>
</feature>
<reference evidence="8 9" key="1">
    <citation type="submission" date="2017-09" db="EMBL/GenBank/DDBJ databases">
        <title>Depth-based differentiation of microbial function through sediment-hosted aquifers and enrichment of novel symbionts in the deep terrestrial subsurface.</title>
        <authorList>
            <person name="Probst A.J."/>
            <person name="Ladd B."/>
            <person name="Jarett J.K."/>
            <person name="Geller-Mcgrath D.E."/>
            <person name="Sieber C.M."/>
            <person name="Emerson J.B."/>
            <person name="Anantharaman K."/>
            <person name="Thomas B.C."/>
            <person name="Malmstrom R."/>
            <person name="Stieglmeier M."/>
            <person name="Klingl A."/>
            <person name="Woyke T."/>
            <person name="Ryan C.M."/>
            <person name="Banfield J.F."/>
        </authorList>
    </citation>
    <scope>NUCLEOTIDE SEQUENCE [LARGE SCALE GENOMIC DNA]</scope>
    <source>
        <strain evidence="8">CG11_big_fil_rev_8_21_14_0_20_37_16</strain>
    </source>
</reference>